<reference evidence="2" key="1">
    <citation type="submission" date="2022-11" db="UniProtKB">
        <authorList>
            <consortium name="WormBaseParasite"/>
        </authorList>
    </citation>
    <scope>IDENTIFICATION</scope>
</reference>
<dbReference type="Proteomes" id="UP000887580">
    <property type="component" value="Unplaced"/>
</dbReference>
<name>A0AC35F2P6_9BILA</name>
<evidence type="ECO:0000313" key="1">
    <source>
        <dbReference type="Proteomes" id="UP000887580"/>
    </source>
</evidence>
<evidence type="ECO:0000313" key="2">
    <source>
        <dbReference type="WBParaSite" id="PS1159_v2.g13256.t1"/>
    </source>
</evidence>
<organism evidence="1 2">
    <name type="scientific">Panagrolaimus sp. PS1159</name>
    <dbReference type="NCBI Taxonomy" id="55785"/>
    <lineage>
        <taxon>Eukaryota</taxon>
        <taxon>Metazoa</taxon>
        <taxon>Ecdysozoa</taxon>
        <taxon>Nematoda</taxon>
        <taxon>Chromadorea</taxon>
        <taxon>Rhabditida</taxon>
        <taxon>Tylenchina</taxon>
        <taxon>Panagrolaimomorpha</taxon>
        <taxon>Panagrolaimoidea</taxon>
        <taxon>Panagrolaimidae</taxon>
        <taxon>Panagrolaimus</taxon>
    </lineage>
</organism>
<proteinExistence type="predicted"/>
<dbReference type="WBParaSite" id="PS1159_v2.g13256.t1">
    <property type="protein sequence ID" value="PS1159_v2.g13256.t1"/>
    <property type="gene ID" value="PS1159_v2.g13256"/>
</dbReference>
<protein>
    <submittedName>
        <fullName evidence="2">F-box domain-containing protein</fullName>
    </submittedName>
</protein>
<accession>A0AC35F2P6</accession>
<sequence length="120" mass="13881">MQRKTSFVKLFRALMPRHGIKPKSCSSTSSSTTSLHSHPSSSSLAAYGELPPNVLSEWIETLENPFKLWQLRQISKEAATQITTRFSHIKQMDVRRISFDNIELDFDYESGEVEYENKIW</sequence>